<dbReference type="InParanoid" id="D8QNX3"/>
<keyword evidence="6 9" id="KW-1133">Transmembrane helix</keyword>
<evidence type="ECO:0000256" key="4">
    <source>
        <dbReference type="ARBA" id="ARBA00022741"/>
    </source>
</evidence>
<dbReference type="InterPro" id="IPR017871">
    <property type="entry name" value="ABC_transporter-like_CS"/>
</dbReference>
<dbReference type="FunFam" id="3.40.50.300:FF:000287">
    <property type="entry name" value="Multidrug ABC transporter ATP-binding protein"/>
    <property type="match status" value="1"/>
</dbReference>
<feature type="transmembrane region" description="Helical" evidence="9">
    <location>
        <begin position="61"/>
        <end position="84"/>
    </location>
</feature>
<keyword evidence="2" id="KW-0813">Transport</keyword>
<evidence type="ECO:0000256" key="5">
    <source>
        <dbReference type="ARBA" id="ARBA00022840"/>
    </source>
</evidence>
<dbReference type="eggNOG" id="KOG0057">
    <property type="taxonomic scope" value="Eukaryota"/>
</dbReference>
<dbReference type="Gramene" id="EFJ38826">
    <property type="protein sequence ID" value="EFJ38826"/>
    <property type="gene ID" value="SELMODRAFT_75404"/>
</dbReference>
<evidence type="ECO:0000256" key="7">
    <source>
        <dbReference type="ARBA" id="ARBA00023136"/>
    </source>
</evidence>
<evidence type="ECO:0000256" key="9">
    <source>
        <dbReference type="SAM" id="Phobius"/>
    </source>
</evidence>
<accession>D8QNX3</accession>
<dbReference type="CDD" id="cd18582">
    <property type="entry name" value="ABC_6TM_ATM1_ABCB7"/>
    <property type="match status" value="1"/>
</dbReference>
<name>D8QNX3_SELML</name>
<dbReference type="InterPro" id="IPR027417">
    <property type="entry name" value="P-loop_NTPase"/>
</dbReference>
<feature type="transmembrane region" description="Helical" evidence="9">
    <location>
        <begin position="90"/>
        <end position="109"/>
    </location>
</feature>
<dbReference type="Gene3D" id="1.20.1560.10">
    <property type="entry name" value="ABC transporter type 1, transmembrane domain"/>
    <property type="match status" value="1"/>
</dbReference>
<feature type="domain" description="ABC transporter" evidence="10">
    <location>
        <begin position="269"/>
        <end position="502"/>
    </location>
</feature>
<dbReference type="GO" id="GO:0055085">
    <property type="term" value="P:transmembrane transport"/>
    <property type="evidence" value="ECO:0000318"/>
    <property type="project" value="GO_Central"/>
</dbReference>
<dbReference type="GO" id="GO:0042626">
    <property type="term" value="F:ATPase-coupled transmembrane transporter activity"/>
    <property type="evidence" value="ECO:0000318"/>
    <property type="project" value="GO_Central"/>
</dbReference>
<evidence type="ECO:0000259" key="11">
    <source>
        <dbReference type="PROSITE" id="PS50929"/>
    </source>
</evidence>
<dbReference type="Pfam" id="PF00005">
    <property type="entry name" value="ABC_tran"/>
    <property type="match status" value="1"/>
</dbReference>
<dbReference type="GO" id="GO:0016887">
    <property type="term" value="F:ATP hydrolysis activity"/>
    <property type="evidence" value="ECO:0007669"/>
    <property type="project" value="InterPro"/>
</dbReference>
<dbReference type="GO" id="GO:0005743">
    <property type="term" value="C:mitochondrial inner membrane"/>
    <property type="evidence" value="ECO:0000318"/>
    <property type="project" value="GO_Central"/>
</dbReference>
<keyword evidence="7 9" id="KW-0472">Membrane</keyword>
<dbReference type="AlphaFoldDB" id="D8QNX3"/>
<dbReference type="GO" id="GO:0140359">
    <property type="term" value="F:ABC-type transporter activity"/>
    <property type="evidence" value="ECO:0007669"/>
    <property type="project" value="InterPro"/>
</dbReference>
<dbReference type="OMA" id="WWTIDIT"/>
<dbReference type="HOGENOM" id="CLU_000604_84_1_1"/>
<dbReference type="PANTHER" id="PTHR24221:SF470">
    <property type="entry name" value="MITOCHONDRIAL ABC TRANSPORTER ATM"/>
    <property type="match status" value="1"/>
</dbReference>
<evidence type="ECO:0000256" key="2">
    <source>
        <dbReference type="ARBA" id="ARBA00022448"/>
    </source>
</evidence>
<reference evidence="12 13" key="1">
    <citation type="journal article" date="2011" name="Science">
        <title>The Selaginella genome identifies genetic changes associated with the evolution of vascular plants.</title>
        <authorList>
            <person name="Banks J.A."/>
            <person name="Nishiyama T."/>
            <person name="Hasebe M."/>
            <person name="Bowman J.L."/>
            <person name="Gribskov M."/>
            <person name="dePamphilis C."/>
            <person name="Albert V.A."/>
            <person name="Aono N."/>
            <person name="Aoyama T."/>
            <person name="Ambrose B.A."/>
            <person name="Ashton N.W."/>
            <person name="Axtell M.J."/>
            <person name="Barker E."/>
            <person name="Barker M.S."/>
            <person name="Bennetzen J.L."/>
            <person name="Bonawitz N.D."/>
            <person name="Chapple C."/>
            <person name="Cheng C."/>
            <person name="Correa L.G."/>
            <person name="Dacre M."/>
            <person name="DeBarry J."/>
            <person name="Dreyer I."/>
            <person name="Elias M."/>
            <person name="Engstrom E.M."/>
            <person name="Estelle M."/>
            <person name="Feng L."/>
            <person name="Finet C."/>
            <person name="Floyd S.K."/>
            <person name="Frommer W.B."/>
            <person name="Fujita T."/>
            <person name="Gramzow L."/>
            <person name="Gutensohn M."/>
            <person name="Harholt J."/>
            <person name="Hattori M."/>
            <person name="Heyl A."/>
            <person name="Hirai T."/>
            <person name="Hiwatashi Y."/>
            <person name="Ishikawa M."/>
            <person name="Iwata M."/>
            <person name="Karol K.G."/>
            <person name="Koehler B."/>
            <person name="Kolukisaoglu U."/>
            <person name="Kubo M."/>
            <person name="Kurata T."/>
            <person name="Lalonde S."/>
            <person name="Li K."/>
            <person name="Li Y."/>
            <person name="Litt A."/>
            <person name="Lyons E."/>
            <person name="Manning G."/>
            <person name="Maruyama T."/>
            <person name="Michael T.P."/>
            <person name="Mikami K."/>
            <person name="Miyazaki S."/>
            <person name="Morinaga S."/>
            <person name="Murata T."/>
            <person name="Mueller-Roeber B."/>
            <person name="Nelson D.R."/>
            <person name="Obara M."/>
            <person name="Oguri Y."/>
            <person name="Olmstead R.G."/>
            <person name="Onodera N."/>
            <person name="Petersen B.L."/>
            <person name="Pils B."/>
            <person name="Prigge M."/>
            <person name="Rensing S.A."/>
            <person name="Riano-Pachon D.M."/>
            <person name="Roberts A.W."/>
            <person name="Sato Y."/>
            <person name="Scheller H.V."/>
            <person name="Schulz B."/>
            <person name="Schulz C."/>
            <person name="Shakirov E.V."/>
            <person name="Shibagaki N."/>
            <person name="Shinohara N."/>
            <person name="Shippen D.E."/>
            <person name="Soerensen I."/>
            <person name="Sotooka R."/>
            <person name="Sugimoto N."/>
            <person name="Sugita M."/>
            <person name="Sumikawa N."/>
            <person name="Tanurdzic M."/>
            <person name="Theissen G."/>
            <person name="Ulvskov P."/>
            <person name="Wakazuki S."/>
            <person name="Weng J.K."/>
            <person name="Willats W.W."/>
            <person name="Wipf D."/>
            <person name="Wolf P.G."/>
            <person name="Yang L."/>
            <person name="Zimmer A.D."/>
            <person name="Zhu Q."/>
            <person name="Mitros T."/>
            <person name="Hellsten U."/>
            <person name="Loque D."/>
            <person name="Otillar R."/>
            <person name="Salamov A."/>
            <person name="Schmutz J."/>
            <person name="Shapiro H."/>
            <person name="Lindquist E."/>
            <person name="Lucas S."/>
            <person name="Rokhsar D."/>
            <person name="Grigoriev I.V."/>
        </authorList>
    </citation>
    <scope>NUCLEOTIDE SEQUENCE [LARGE SCALE GENOMIC DNA]</scope>
</reference>
<dbReference type="EMBL" id="GL377565">
    <property type="protein sequence ID" value="EFJ38826.1"/>
    <property type="molecule type" value="Genomic_DNA"/>
</dbReference>
<evidence type="ECO:0000256" key="1">
    <source>
        <dbReference type="ARBA" id="ARBA00004141"/>
    </source>
</evidence>
<evidence type="ECO:0000313" key="12">
    <source>
        <dbReference type="EMBL" id="EFJ38826.1"/>
    </source>
</evidence>
<comment type="similarity">
    <text evidence="8">Belongs to the ABC transporter superfamily. ABCB family. Heavy Metal importer (TC 3.A.1.210) subfamily.</text>
</comment>
<dbReference type="GO" id="GO:0005524">
    <property type="term" value="F:ATP binding"/>
    <property type="evidence" value="ECO:0007669"/>
    <property type="project" value="UniProtKB-KW"/>
</dbReference>
<comment type="subcellular location">
    <subcellularLocation>
        <location evidence="1">Membrane</location>
        <topology evidence="1">Multi-pass membrane protein</topology>
    </subcellularLocation>
</comment>
<keyword evidence="13" id="KW-1185">Reference proteome</keyword>
<protein>
    <submittedName>
        <fullName evidence="12">ATP-binding cassette transporter</fullName>
    </submittedName>
</protein>
<dbReference type="InterPro" id="IPR011527">
    <property type="entry name" value="ABC1_TM_dom"/>
</dbReference>
<dbReference type="SMART" id="SM00382">
    <property type="entry name" value="AAA"/>
    <property type="match status" value="1"/>
</dbReference>
<organism evidence="13">
    <name type="scientific">Selaginella moellendorffii</name>
    <name type="common">Spikemoss</name>
    <dbReference type="NCBI Taxonomy" id="88036"/>
    <lineage>
        <taxon>Eukaryota</taxon>
        <taxon>Viridiplantae</taxon>
        <taxon>Streptophyta</taxon>
        <taxon>Embryophyta</taxon>
        <taxon>Tracheophyta</taxon>
        <taxon>Lycopodiopsida</taxon>
        <taxon>Selaginellales</taxon>
        <taxon>Selaginellaceae</taxon>
        <taxon>Selaginella</taxon>
    </lineage>
</organism>
<feature type="transmembrane region" description="Helical" evidence="9">
    <location>
        <begin position="181"/>
        <end position="204"/>
    </location>
</feature>
<dbReference type="PROSITE" id="PS50929">
    <property type="entry name" value="ABC_TM1F"/>
    <property type="match status" value="1"/>
</dbReference>
<dbReference type="PROSITE" id="PS50893">
    <property type="entry name" value="ABC_TRANSPORTER_2"/>
    <property type="match status" value="1"/>
</dbReference>
<evidence type="ECO:0000259" key="10">
    <source>
        <dbReference type="PROSITE" id="PS50893"/>
    </source>
</evidence>
<keyword evidence="5 12" id="KW-0067">ATP-binding</keyword>
<feature type="domain" description="ABC transmembrane type-1" evidence="11">
    <location>
        <begin position="1"/>
        <end position="235"/>
    </location>
</feature>
<dbReference type="Gene3D" id="3.40.50.300">
    <property type="entry name" value="P-loop containing nucleotide triphosphate hydrolases"/>
    <property type="match status" value="1"/>
</dbReference>
<feature type="non-terminal residue" evidence="12">
    <location>
        <position position="1"/>
    </location>
</feature>
<sequence>SAGLNETRYLIFAPLGFATGRRVGVQLLEHVLGLDLSFHLERRTGALSRILDRAQRSVMSIFRAVVFTFVPTILELLLVCGLLAKQVSPIVAAVVVVTFTAYVAWTFYITQAAALSRKEASTILDELASGKAVDALLNYETVVQFNNQKLEVMQYDALLQNYQNAALDSEKLVAALNAGQALIQAVGIAVVMGLAGFQVSQGIITVGDLVLANGLILQLSGPLQFLGFIYRELRQSLVDLESLFGILRRKPMLKDGTIDLPYNSKGLHLKAHDLQFSYSSRKVLHGVSFEVLPGQSLAIVGPSGSGKSTILKLLLRLYDPESGRLSFDGQDLRSITQASLRRAVAVVPQETVLFNDTISKNILYGRPSAKEEEVVNAAKQARLHDTVLQMPDLYNSAVGERGLKLSGGEKQRVAIARAFLKAPRLLVCDEATSALDSTTEAAILNSLKELATGRTCVFVAHRLSTIMHCDKILVLDAGVIVEQGTHHKLLEMKGMYSRMWALQESESQRKLVKQ</sequence>
<dbReference type="PANTHER" id="PTHR24221">
    <property type="entry name" value="ATP-BINDING CASSETTE SUB-FAMILY B"/>
    <property type="match status" value="1"/>
</dbReference>
<dbReference type="Pfam" id="PF00664">
    <property type="entry name" value="ABC_membrane"/>
    <property type="match status" value="1"/>
</dbReference>
<dbReference type="InterPro" id="IPR039421">
    <property type="entry name" value="Type_1_exporter"/>
</dbReference>
<dbReference type="Proteomes" id="UP000001514">
    <property type="component" value="Unassembled WGS sequence"/>
</dbReference>
<dbReference type="SUPFAM" id="SSF52540">
    <property type="entry name" value="P-loop containing nucleoside triphosphate hydrolases"/>
    <property type="match status" value="1"/>
</dbReference>
<dbReference type="SUPFAM" id="SSF90123">
    <property type="entry name" value="ABC transporter transmembrane region"/>
    <property type="match status" value="1"/>
</dbReference>
<dbReference type="PROSITE" id="PS00211">
    <property type="entry name" value="ABC_TRANSPORTER_1"/>
    <property type="match status" value="1"/>
</dbReference>
<dbReference type="KEGG" id="smo:SELMODRAFT_75404"/>
<dbReference type="STRING" id="88036.D8QNX3"/>
<dbReference type="InterPro" id="IPR003439">
    <property type="entry name" value="ABC_transporter-like_ATP-bd"/>
</dbReference>
<keyword evidence="4" id="KW-0547">Nucleotide-binding</keyword>
<evidence type="ECO:0000313" key="13">
    <source>
        <dbReference type="Proteomes" id="UP000001514"/>
    </source>
</evidence>
<evidence type="ECO:0000256" key="6">
    <source>
        <dbReference type="ARBA" id="ARBA00022989"/>
    </source>
</evidence>
<evidence type="ECO:0000256" key="8">
    <source>
        <dbReference type="ARBA" id="ARBA00024363"/>
    </source>
</evidence>
<keyword evidence="3 9" id="KW-0812">Transmembrane</keyword>
<proteinExistence type="inferred from homology"/>
<dbReference type="GO" id="GO:0006879">
    <property type="term" value="P:intracellular iron ion homeostasis"/>
    <property type="evidence" value="ECO:0000318"/>
    <property type="project" value="GO_Central"/>
</dbReference>
<gene>
    <name evidence="12" type="primary">SmABCB23</name>
    <name evidence="12" type="ORF">SELMODRAFT_75404</name>
</gene>
<dbReference type="InterPro" id="IPR003593">
    <property type="entry name" value="AAA+_ATPase"/>
</dbReference>
<dbReference type="InterPro" id="IPR036640">
    <property type="entry name" value="ABC1_TM_sf"/>
</dbReference>
<evidence type="ECO:0000256" key="3">
    <source>
        <dbReference type="ARBA" id="ARBA00022692"/>
    </source>
</evidence>